<organism evidence="12 13">
    <name type="scientific">Elysia crispata</name>
    <name type="common">lettuce slug</name>
    <dbReference type="NCBI Taxonomy" id="231223"/>
    <lineage>
        <taxon>Eukaryota</taxon>
        <taxon>Metazoa</taxon>
        <taxon>Spiralia</taxon>
        <taxon>Lophotrochozoa</taxon>
        <taxon>Mollusca</taxon>
        <taxon>Gastropoda</taxon>
        <taxon>Heterobranchia</taxon>
        <taxon>Euthyneura</taxon>
        <taxon>Panpulmonata</taxon>
        <taxon>Sacoglossa</taxon>
        <taxon>Placobranchoidea</taxon>
        <taxon>Plakobranchidae</taxon>
        <taxon>Elysia</taxon>
    </lineage>
</organism>
<keyword evidence="7" id="KW-0325">Glycoprotein</keyword>
<dbReference type="GO" id="GO:0038039">
    <property type="term" value="C:G protein-coupled receptor heterodimeric complex"/>
    <property type="evidence" value="ECO:0007669"/>
    <property type="project" value="TreeGrafter"/>
</dbReference>
<dbReference type="Pfam" id="PF00003">
    <property type="entry name" value="7tm_3"/>
    <property type="match status" value="1"/>
</dbReference>
<evidence type="ECO:0000256" key="1">
    <source>
        <dbReference type="ARBA" id="ARBA00004141"/>
    </source>
</evidence>
<evidence type="ECO:0000259" key="11">
    <source>
        <dbReference type="PROSITE" id="PS50259"/>
    </source>
</evidence>
<keyword evidence="4" id="KW-0297">G-protein coupled receptor</keyword>
<name>A0AAE0YA94_9GAST</name>
<feature type="transmembrane region" description="Helical" evidence="10">
    <location>
        <begin position="260"/>
        <end position="278"/>
    </location>
</feature>
<evidence type="ECO:0000313" key="13">
    <source>
        <dbReference type="Proteomes" id="UP001283361"/>
    </source>
</evidence>
<dbReference type="PANTHER" id="PTHR10519">
    <property type="entry name" value="GABA-B RECEPTOR"/>
    <property type="match status" value="1"/>
</dbReference>
<dbReference type="PRINTS" id="PR01176">
    <property type="entry name" value="GABABRECEPTR"/>
</dbReference>
<dbReference type="Proteomes" id="UP001283361">
    <property type="component" value="Unassembled WGS sequence"/>
</dbReference>
<keyword evidence="13" id="KW-1185">Reference proteome</keyword>
<evidence type="ECO:0000256" key="5">
    <source>
        <dbReference type="ARBA" id="ARBA00023136"/>
    </source>
</evidence>
<evidence type="ECO:0000256" key="7">
    <source>
        <dbReference type="ARBA" id="ARBA00023180"/>
    </source>
</evidence>
<feature type="transmembrane region" description="Helical" evidence="10">
    <location>
        <begin position="130"/>
        <end position="147"/>
    </location>
</feature>
<dbReference type="PANTHER" id="PTHR10519:SF74">
    <property type="entry name" value="GAMMA-AMINOBUTYRIC ACID TYPE B RECEPTOR SUBUNIT 2"/>
    <property type="match status" value="1"/>
</dbReference>
<feature type="compositionally biased region" description="Basic and acidic residues" evidence="9">
    <location>
        <begin position="8"/>
        <end position="17"/>
    </location>
</feature>
<feature type="domain" description="G-protein coupled receptors family 3 profile" evidence="11">
    <location>
        <begin position="89"/>
        <end position="276"/>
    </location>
</feature>
<keyword evidence="3 10" id="KW-1133">Transmembrane helix</keyword>
<protein>
    <recommendedName>
        <fullName evidence="11">G-protein coupled receptors family 3 profile domain-containing protein</fullName>
    </recommendedName>
</protein>
<dbReference type="GO" id="GO:0007214">
    <property type="term" value="P:gamma-aminobutyric acid signaling pathway"/>
    <property type="evidence" value="ECO:0007669"/>
    <property type="project" value="TreeGrafter"/>
</dbReference>
<feature type="transmembrane region" description="Helical" evidence="10">
    <location>
        <begin position="167"/>
        <end position="184"/>
    </location>
</feature>
<sequence length="282" mass="32448">MSFVQPVRHSELSKRIPDSGSSPVPEWRPCWEHDNSTDAVWLDGQGWRVSRPDRHSQPVVWRTICLIDGNQPADHSIKIEELRRVSFPVYVGFVVMAALGITMAAFFLALNIRFRRHRYIKMSSPNMNNLIIVGSILCYLSVILLGAEPGHKNRQLFSYWCTARSWTLALGFTLAFGAMFGKTWRVHAIFTNIKLNKKVIKDYKLMLIVLVLVLVNASILVTWQIVDPFDKAVKRMSPEVYEDFKIIPKIDYCSSRYMKLWLGALYAYKGLLLVFSGYSRKI</sequence>
<comment type="subcellular location">
    <subcellularLocation>
        <location evidence="1">Membrane</location>
        <topology evidence="1">Multi-pass membrane protein</topology>
    </subcellularLocation>
</comment>
<gene>
    <name evidence="12" type="ORF">RRG08_028640</name>
</gene>
<evidence type="ECO:0000313" key="12">
    <source>
        <dbReference type="EMBL" id="KAK3737491.1"/>
    </source>
</evidence>
<keyword evidence="6" id="KW-0675">Receptor</keyword>
<evidence type="ECO:0000256" key="10">
    <source>
        <dbReference type="SAM" id="Phobius"/>
    </source>
</evidence>
<feature type="transmembrane region" description="Helical" evidence="10">
    <location>
        <begin position="89"/>
        <end position="110"/>
    </location>
</feature>
<comment type="caution">
    <text evidence="12">The sequence shown here is derived from an EMBL/GenBank/DDBJ whole genome shotgun (WGS) entry which is preliminary data.</text>
</comment>
<evidence type="ECO:0000256" key="6">
    <source>
        <dbReference type="ARBA" id="ARBA00023170"/>
    </source>
</evidence>
<evidence type="ECO:0000256" key="8">
    <source>
        <dbReference type="ARBA" id="ARBA00023224"/>
    </source>
</evidence>
<evidence type="ECO:0000256" key="3">
    <source>
        <dbReference type="ARBA" id="ARBA00022989"/>
    </source>
</evidence>
<keyword evidence="8" id="KW-0807">Transducer</keyword>
<dbReference type="PROSITE" id="PS50259">
    <property type="entry name" value="G_PROTEIN_RECEP_F3_4"/>
    <property type="match status" value="1"/>
</dbReference>
<reference evidence="12" key="1">
    <citation type="journal article" date="2023" name="G3 (Bethesda)">
        <title>A reference genome for the long-term kleptoplast-retaining sea slug Elysia crispata morphotype clarki.</title>
        <authorList>
            <person name="Eastman K.E."/>
            <person name="Pendleton A.L."/>
            <person name="Shaikh M.A."/>
            <person name="Suttiyut T."/>
            <person name="Ogas R."/>
            <person name="Tomko P."/>
            <person name="Gavelis G."/>
            <person name="Widhalm J.R."/>
            <person name="Wisecaver J.H."/>
        </authorList>
    </citation>
    <scope>NUCLEOTIDE SEQUENCE</scope>
    <source>
        <strain evidence="12">ECLA1</strain>
    </source>
</reference>
<feature type="transmembrane region" description="Helical" evidence="10">
    <location>
        <begin position="205"/>
        <end position="226"/>
    </location>
</feature>
<feature type="region of interest" description="Disordered" evidence="9">
    <location>
        <begin position="1"/>
        <end position="25"/>
    </location>
</feature>
<proteinExistence type="predicted"/>
<dbReference type="InterPro" id="IPR017978">
    <property type="entry name" value="GPCR_3_C"/>
</dbReference>
<evidence type="ECO:0000256" key="9">
    <source>
        <dbReference type="SAM" id="MobiDB-lite"/>
    </source>
</evidence>
<dbReference type="AlphaFoldDB" id="A0AAE0YA94"/>
<dbReference type="InterPro" id="IPR002455">
    <property type="entry name" value="GPCR3_GABA-B"/>
</dbReference>
<evidence type="ECO:0000256" key="2">
    <source>
        <dbReference type="ARBA" id="ARBA00022692"/>
    </source>
</evidence>
<dbReference type="GO" id="GO:0004965">
    <property type="term" value="F:G protein-coupled GABA receptor activity"/>
    <property type="evidence" value="ECO:0007669"/>
    <property type="project" value="InterPro"/>
</dbReference>
<keyword evidence="2 10" id="KW-0812">Transmembrane</keyword>
<keyword evidence="5 10" id="KW-0472">Membrane</keyword>
<dbReference type="EMBL" id="JAWDGP010006643">
    <property type="protein sequence ID" value="KAK3737491.1"/>
    <property type="molecule type" value="Genomic_DNA"/>
</dbReference>
<evidence type="ECO:0000256" key="4">
    <source>
        <dbReference type="ARBA" id="ARBA00023040"/>
    </source>
</evidence>
<accession>A0AAE0YA94</accession>